<keyword evidence="3" id="KW-0805">Transcription regulation</keyword>
<keyword evidence="6" id="KW-1133">Transmembrane helix</keyword>
<evidence type="ECO:0000256" key="3">
    <source>
        <dbReference type="ARBA" id="ARBA00023015"/>
    </source>
</evidence>
<dbReference type="CDD" id="cd00009">
    <property type="entry name" value="AAA"/>
    <property type="match status" value="1"/>
</dbReference>
<comment type="caution">
    <text evidence="8">The sequence shown here is derived from an EMBL/GenBank/DDBJ whole genome shotgun (WGS) entry which is preliminary data.</text>
</comment>
<dbReference type="Gene3D" id="1.10.10.60">
    <property type="entry name" value="Homeodomain-like"/>
    <property type="match status" value="1"/>
</dbReference>
<evidence type="ECO:0000256" key="6">
    <source>
        <dbReference type="SAM" id="Phobius"/>
    </source>
</evidence>
<evidence type="ECO:0000256" key="4">
    <source>
        <dbReference type="ARBA" id="ARBA00023125"/>
    </source>
</evidence>
<dbReference type="Pfam" id="PF02954">
    <property type="entry name" value="HTH_8"/>
    <property type="match status" value="1"/>
</dbReference>
<dbReference type="InterPro" id="IPR025943">
    <property type="entry name" value="Sigma_54_int_dom_ATP-bd_2"/>
</dbReference>
<dbReference type="GO" id="GO:0043565">
    <property type="term" value="F:sequence-specific DNA binding"/>
    <property type="evidence" value="ECO:0007669"/>
    <property type="project" value="InterPro"/>
</dbReference>
<reference evidence="9" key="1">
    <citation type="submission" date="2016-06" db="EMBL/GenBank/DDBJ databases">
        <title>Draft genome sequence of Desulfoplanes formicivorans strain Pf12B.</title>
        <authorList>
            <person name="Watanabe M."/>
            <person name="Kojima H."/>
            <person name="Fukui M."/>
        </authorList>
    </citation>
    <scope>NUCLEOTIDE SEQUENCE [LARGE SCALE GENOMIC DNA]</scope>
    <source>
        <strain evidence="9">Pf12B</strain>
    </source>
</reference>
<dbReference type="PANTHER" id="PTHR32071">
    <property type="entry name" value="TRANSCRIPTIONAL REGULATORY PROTEIN"/>
    <property type="match status" value="1"/>
</dbReference>
<name>A0A194AIR6_9BACT</name>
<dbReference type="EMBL" id="BDFE01000016">
    <property type="protein sequence ID" value="GAU08966.1"/>
    <property type="molecule type" value="Genomic_DNA"/>
</dbReference>
<dbReference type="AlphaFoldDB" id="A0A194AIR6"/>
<accession>A0A194AIR6</accession>
<dbReference type="InterPro" id="IPR027417">
    <property type="entry name" value="P-loop_NTPase"/>
</dbReference>
<keyword evidence="6" id="KW-0812">Transmembrane</keyword>
<dbReference type="Pfam" id="PF25601">
    <property type="entry name" value="AAA_lid_14"/>
    <property type="match status" value="1"/>
</dbReference>
<protein>
    <submittedName>
        <fullName evidence="8">Sigma-54-dependent Fis family transcriptional regulator</fullName>
    </submittedName>
</protein>
<keyword evidence="5" id="KW-0804">Transcription</keyword>
<dbReference type="SMART" id="SM00382">
    <property type="entry name" value="AAA"/>
    <property type="match status" value="1"/>
</dbReference>
<dbReference type="GO" id="GO:0006355">
    <property type="term" value="P:regulation of DNA-templated transcription"/>
    <property type="evidence" value="ECO:0007669"/>
    <property type="project" value="InterPro"/>
</dbReference>
<evidence type="ECO:0000259" key="7">
    <source>
        <dbReference type="PROSITE" id="PS50045"/>
    </source>
</evidence>
<dbReference type="Gene3D" id="3.40.50.300">
    <property type="entry name" value="P-loop containing nucleotide triphosphate hydrolases"/>
    <property type="match status" value="1"/>
</dbReference>
<dbReference type="Pfam" id="PF00158">
    <property type="entry name" value="Sigma54_activat"/>
    <property type="match status" value="1"/>
</dbReference>
<dbReference type="FunFam" id="3.40.50.300:FF:000006">
    <property type="entry name" value="DNA-binding transcriptional regulator NtrC"/>
    <property type="match status" value="1"/>
</dbReference>
<dbReference type="STRING" id="1592317.DPF_1685"/>
<dbReference type="InterPro" id="IPR002197">
    <property type="entry name" value="HTH_Fis"/>
</dbReference>
<dbReference type="PROSITE" id="PS50045">
    <property type="entry name" value="SIGMA54_INTERACT_4"/>
    <property type="match status" value="1"/>
</dbReference>
<gene>
    <name evidence="8" type="ORF">DPF_1685</name>
</gene>
<sequence>MPFRNARVVLSLRFLVPVIFSGFSLLSFLLALLLAGYYDPSSWAMRFWGLAVWTISFGLAYAIMHMMVRPIEDFASRIEEIKEKESPGERVPTAQQNAPPRNELERFTQALDGVTDMLTRVESKTHFPDMVGESRAMRAVFSQLLVVAGSDTTALILGESGTGKELAAQGIHANSPRKHGPLVKVNCAAIPDTLVESELFGHEKGAFTGATTAKQGKFQQASGGTIFLDEIGDMPLETQAKLLRVLQDREVIPVGGSKPIRVDVRVIAATNKDLPQEVRDKRFREDLYFRINVFPVELPPLRDRLEDIPLFIDWFAQRADREIKITNQARQMLLAHSWPGNVRELIHCLERATLLAGKGEILPAHLPPPLKRALPVMEHQQSLNLNDRLKEIEKTLVEDALQRSHGVQVRAAELLGIQVRSLWHRVKKLEIDVSRFKQ</sequence>
<feature type="transmembrane region" description="Helical" evidence="6">
    <location>
        <begin position="47"/>
        <end position="68"/>
    </location>
</feature>
<evidence type="ECO:0000256" key="1">
    <source>
        <dbReference type="ARBA" id="ARBA00022741"/>
    </source>
</evidence>
<dbReference type="SUPFAM" id="SSF46689">
    <property type="entry name" value="Homeodomain-like"/>
    <property type="match status" value="1"/>
</dbReference>
<dbReference type="Proteomes" id="UP000095200">
    <property type="component" value="Unassembled WGS sequence"/>
</dbReference>
<keyword evidence="1" id="KW-0547">Nucleotide-binding</keyword>
<dbReference type="SUPFAM" id="SSF52540">
    <property type="entry name" value="P-loop containing nucleoside triphosphate hydrolases"/>
    <property type="match status" value="1"/>
</dbReference>
<dbReference type="Gene3D" id="1.10.8.60">
    <property type="match status" value="1"/>
</dbReference>
<dbReference type="InterPro" id="IPR025944">
    <property type="entry name" value="Sigma_54_int_dom_CS"/>
</dbReference>
<keyword evidence="9" id="KW-1185">Reference proteome</keyword>
<evidence type="ECO:0000313" key="8">
    <source>
        <dbReference type="EMBL" id="GAU08966.1"/>
    </source>
</evidence>
<dbReference type="InterPro" id="IPR003593">
    <property type="entry name" value="AAA+_ATPase"/>
</dbReference>
<evidence type="ECO:0000256" key="2">
    <source>
        <dbReference type="ARBA" id="ARBA00022840"/>
    </source>
</evidence>
<dbReference type="InterPro" id="IPR058031">
    <property type="entry name" value="AAA_lid_NorR"/>
</dbReference>
<evidence type="ECO:0000256" key="5">
    <source>
        <dbReference type="ARBA" id="ARBA00023163"/>
    </source>
</evidence>
<dbReference type="PROSITE" id="PS00676">
    <property type="entry name" value="SIGMA54_INTERACT_2"/>
    <property type="match status" value="1"/>
</dbReference>
<evidence type="ECO:0000313" key="9">
    <source>
        <dbReference type="Proteomes" id="UP000095200"/>
    </source>
</evidence>
<dbReference type="InterPro" id="IPR009057">
    <property type="entry name" value="Homeodomain-like_sf"/>
</dbReference>
<feature type="transmembrane region" description="Helical" evidence="6">
    <location>
        <begin position="12"/>
        <end position="35"/>
    </location>
</feature>
<keyword evidence="6" id="KW-0472">Membrane</keyword>
<dbReference type="GO" id="GO:0005524">
    <property type="term" value="F:ATP binding"/>
    <property type="evidence" value="ECO:0007669"/>
    <property type="project" value="UniProtKB-KW"/>
</dbReference>
<keyword evidence="2" id="KW-0067">ATP-binding</keyword>
<proteinExistence type="predicted"/>
<organism evidence="8 9">
    <name type="scientific">Desulfoplanes formicivorans</name>
    <dbReference type="NCBI Taxonomy" id="1592317"/>
    <lineage>
        <taxon>Bacteria</taxon>
        <taxon>Pseudomonadati</taxon>
        <taxon>Thermodesulfobacteriota</taxon>
        <taxon>Desulfovibrionia</taxon>
        <taxon>Desulfovibrionales</taxon>
        <taxon>Desulfoplanaceae</taxon>
        <taxon>Desulfoplanes</taxon>
    </lineage>
</organism>
<keyword evidence="4" id="KW-0238">DNA-binding</keyword>
<dbReference type="PROSITE" id="PS00688">
    <property type="entry name" value="SIGMA54_INTERACT_3"/>
    <property type="match status" value="1"/>
</dbReference>
<dbReference type="PRINTS" id="PR01590">
    <property type="entry name" value="HTHFIS"/>
</dbReference>
<dbReference type="InterPro" id="IPR002078">
    <property type="entry name" value="Sigma_54_int"/>
</dbReference>
<feature type="domain" description="Sigma-54 factor interaction" evidence="7">
    <location>
        <begin position="130"/>
        <end position="354"/>
    </location>
</feature>